<comment type="caution">
    <text evidence="6">The sequence shown here is derived from an EMBL/GenBank/DDBJ whole genome shotgun (WGS) entry which is preliminary data.</text>
</comment>
<dbReference type="InterPro" id="IPR055066">
    <property type="entry name" value="AASDHPPT_N"/>
</dbReference>
<dbReference type="PANTHER" id="PTHR12215:SF10">
    <property type="entry name" value="L-AMINOADIPATE-SEMIALDEHYDE DEHYDROGENASE-PHOSPHOPANTETHEINYL TRANSFERASE"/>
    <property type="match status" value="1"/>
</dbReference>
<dbReference type="Gene3D" id="3.90.470.20">
    <property type="entry name" value="4'-phosphopantetheinyl transferase domain"/>
    <property type="match status" value="2"/>
</dbReference>
<dbReference type="SUPFAM" id="SSF56214">
    <property type="entry name" value="4'-phosphopantetheinyl transferase"/>
    <property type="match status" value="1"/>
</dbReference>
<name>A0A0G2H508_PHACM</name>
<dbReference type="EC" id="2.7.8.7" evidence="1"/>
<evidence type="ECO:0000313" key="7">
    <source>
        <dbReference type="Proteomes" id="UP000053317"/>
    </source>
</evidence>
<keyword evidence="2 6" id="KW-0808">Transferase</keyword>
<dbReference type="GO" id="GO:0000287">
    <property type="term" value="F:magnesium ion binding"/>
    <property type="evidence" value="ECO:0007669"/>
    <property type="project" value="InterPro"/>
</dbReference>
<reference evidence="6 7" key="1">
    <citation type="submission" date="2015-05" db="EMBL/GenBank/DDBJ databases">
        <title>Distinctive expansion of gene families associated with plant cell wall degradation and secondary metabolism in the genomes of grapevine trunk pathogens.</title>
        <authorList>
            <person name="Lawrence D.P."/>
            <person name="Travadon R."/>
            <person name="Rolshausen P.E."/>
            <person name="Baumgartner K."/>
        </authorList>
    </citation>
    <scope>NUCLEOTIDE SEQUENCE [LARGE SCALE GENOMIC DNA]</scope>
    <source>
        <strain evidence="6">UCRPC4</strain>
    </source>
</reference>
<evidence type="ECO:0000259" key="4">
    <source>
        <dbReference type="Pfam" id="PF01648"/>
    </source>
</evidence>
<organism evidence="6 7">
    <name type="scientific">Phaeomoniella chlamydospora</name>
    <name type="common">Phaeoacremonium chlamydosporum</name>
    <dbReference type="NCBI Taxonomy" id="158046"/>
    <lineage>
        <taxon>Eukaryota</taxon>
        <taxon>Fungi</taxon>
        <taxon>Dikarya</taxon>
        <taxon>Ascomycota</taxon>
        <taxon>Pezizomycotina</taxon>
        <taxon>Eurotiomycetes</taxon>
        <taxon>Chaetothyriomycetidae</taxon>
        <taxon>Phaeomoniellales</taxon>
        <taxon>Phaeomoniellaceae</taxon>
        <taxon>Phaeomoniella</taxon>
    </lineage>
</organism>
<feature type="domain" description="4'-phosphopantetheinyl transferase" evidence="4">
    <location>
        <begin position="119"/>
        <end position="219"/>
    </location>
</feature>
<evidence type="ECO:0000313" key="6">
    <source>
        <dbReference type="EMBL" id="KKY23815.1"/>
    </source>
</evidence>
<reference evidence="6 7" key="2">
    <citation type="submission" date="2015-05" db="EMBL/GenBank/DDBJ databases">
        <authorList>
            <person name="Morales-Cruz A."/>
            <person name="Amrine K.C."/>
            <person name="Cantu D."/>
        </authorList>
    </citation>
    <scope>NUCLEOTIDE SEQUENCE [LARGE SCALE GENOMIC DNA]</scope>
    <source>
        <strain evidence="6">UCRPC4</strain>
    </source>
</reference>
<dbReference type="PANTHER" id="PTHR12215">
    <property type="entry name" value="PHOSPHOPANTETHEINE TRANSFERASE"/>
    <property type="match status" value="1"/>
</dbReference>
<dbReference type="GO" id="GO:0008897">
    <property type="term" value="F:holo-[acyl-carrier-protein] synthase activity"/>
    <property type="evidence" value="ECO:0007669"/>
    <property type="project" value="UniProtKB-EC"/>
</dbReference>
<accession>A0A0G2H508</accession>
<dbReference type="InterPro" id="IPR037143">
    <property type="entry name" value="4-PPantetheinyl_Trfase_dom_sf"/>
</dbReference>
<dbReference type="OrthoDB" id="26719at2759"/>
<protein>
    <recommendedName>
        <fullName evidence="1">holo-[acyl-carrier-protein] synthase</fullName>
        <ecNumber evidence="1">2.7.8.7</ecNumber>
    </recommendedName>
</protein>
<evidence type="ECO:0000256" key="1">
    <source>
        <dbReference type="ARBA" id="ARBA00013172"/>
    </source>
</evidence>
<dbReference type="AlphaFoldDB" id="A0A0G2H508"/>
<feature type="compositionally biased region" description="Low complexity" evidence="3">
    <location>
        <begin position="86"/>
        <end position="99"/>
    </location>
</feature>
<sequence>MSLSSALLKFWFIHRTVRIPWSEIQISRTPDPHKRPYWDPSTSQTVSDRLAKNSTTPNLEFNVSHQAGLVGLAGTVLPPGSAPPLTVSTAHGATTTTSSLDPAPIQSSTQVTVPASIRLGLDITSPAESKRQPTLNKPQDLYDWVEIFSEVFHPLEIDHMKFAPISQHGQSSTSTRNSDAEPLFAKLRRFYAFFALKEAYVKMTGEALLAKWLRDVEFKNVEVPAEIEEGWGHSELGTEVWYQGTRVEGVQMVSRAWGKEFIVSLAIDGNAKVEDQKWKLLDWKNDIEQCATGACSCLG</sequence>
<dbReference type="Pfam" id="PF22624">
    <property type="entry name" value="AASDHPPT_N"/>
    <property type="match status" value="1"/>
</dbReference>
<feature type="domain" description="4'-phosphopantetheinyl transferase N-terminal" evidence="5">
    <location>
        <begin position="2"/>
        <end position="75"/>
    </location>
</feature>
<dbReference type="Proteomes" id="UP000053317">
    <property type="component" value="Unassembled WGS sequence"/>
</dbReference>
<dbReference type="GO" id="GO:0019878">
    <property type="term" value="P:lysine biosynthetic process via aminoadipic acid"/>
    <property type="evidence" value="ECO:0007669"/>
    <property type="project" value="TreeGrafter"/>
</dbReference>
<dbReference type="GO" id="GO:0005829">
    <property type="term" value="C:cytosol"/>
    <property type="evidence" value="ECO:0007669"/>
    <property type="project" value="TreeGrafter"/>
</dbReference>
<dbReference type="Pfam" id="PF01648">
    <property type="entry name" value="ACPS"/>
    <property type="match status" value="1"/>
</dbReference>
<dbReference type="InterPro" id="IPR050559">
    <property type="entry name" value="P-Pant_transferase_sf"/>
</dbReference>
<feature type="region of interest" description="Disordered" evidence="3">
    <location>
        <begin position="83"/>
        <end position="109"/>
    </location>
</feature>
<evidence type="ECO:0000256" key="2">
    <source>
        <dbReference type="ARBA" id="ARBA00022679"/>
    </source>
</evidence>
<evidence type="ECO:0000256" key="3">
    <source>
        <dbReference type="SAM" id="MobiDB-lite"/>
    </source>
</evidence>
<keyword evidence="7" id="KW-1185">Reference proteome</keyword>
<proteinExistence type="predicted"/>
<gene>
    <name evidence="6" type="ORF">UCRPC4_g02628</name>
</gene>
<dbReference type="InterPro" id="IPR008278">
    <property type="entry name" value="4-PPantetheinyl_Trfase_dom"/>
</dbReference>
<evidence type="ECO:0000259" key="5">
    <source>
        <dbReference type="Pfam" id="PF22624"/>
    </source>
</evidence>
<dbReference type="EMBL" id="LCWF01000064">
    <property type="protein sequence ID" value="KKY23815.1"/>
    <property type="molecule type" value="Genomic_DNA"/>
</dbReference>